<reference evidence="1 2" key="2">
    <citation type="submission" date="2020-03" db="EMBL/GenBank/DDBJ databases">
        <authorList>
            <person name="Ichikawa N."/>
            <person name="Kimura A."/>
            <person name="Kitahashi Y."/>
            <person name="Uohara A."/>
        </authorList>
    </citation>
    <scope>NUCLEOTIDE SEQUENCE [LARGE SCALE GENOMIC DNA]</scope>
    <source>
        <strain evidence="1 2">NBRC 108639</strain>
    </source>
</reference>
<reference evidence="1 2" key="1">
    <citation type="submission" date="2020-03" db="EMBL/GenBank/DDBJ databases">
        <title>Whole genome shotgun sequence of Phytohabitans houttuyneae NBRC 108639.</title>
        <authorList>
            <person name="Komaki H."/>
            <person name="Tamura T."/>
        </authorList>
    </citation>
    <scope>NUCLEOTIDE SEQUENCE [LARGE SCALE GENOMIC DNA]</scope>
    <source>
        <strain evidence="1 2">NBRC 108639</strain>
    </source>
</reference>
<protein>
    <submittedName>
        <fullName evidence="1">Uncharacterized protein</fullName>
    </submittedName>
</protein>
<dbReference type="Proteomes" id="UP000482800">
    <property type="component" value="Unassembled WGS sequence"/>
</dbReference>
<name>A0A6V8KDA0_9ACTN</name>
<accession>A0A6V8KDA0</accession>
<comment type="caution">
    <text evidence="1">The sequence shown here is derived from an EMBL/GenBank/DDBJ whole genome shotgun (WGS) entry which is preliminary data.</text>
</comment>
<gene>
    <name evidence="1" type="ORF">Phou_042990</name>
</gene>
<proteinExistence type="predicted"/>
<evidence type="ECO:0000313" key="1">
    <source>
        <dbReference type="EMBL" id="GFJ80119.1"/>
    </source>
</evidence>
<organism evidence="1 2">
    <name type="scientific">Phytohabitans houttuyneae</name>
    <dbReference type="NCBI Taxonomy" id="1076126"/>
    <lineage>
        <taxon>Bacteria</taxon>
        <taxon>Bacillati</taxon>
        <taxon>Actinomycetota</taxon>
        <taxon>Actinomycetes</taxon>
        <taxon>Micromonosporales</taxon>
        <taxon>Micromonosporaceae</taxon>
    </lineage>
</organism>
<sequence>MTKPLGDLKSQVEEFGREVAELLSATLPNLPATVLDVLARELRYVLHVGPDGRGLPLFVAGTEVATLKVSMRCRLDSVDRYLAIEHSTFVLLANIDRTPVIRFDYLRDMHSAPSAHIQVHAHRGALSHLLSQAGHPTPHDMAALHVPVGGARFRPCLEDFVQFLIQECRFDSRDGWREVVEAGRERWRRRQLASVVRDVPDEAARVLEELGYELVPPAEAKPPSVKALRNW</sequence>
<evidence type="ECO:0000313" key="2">
    <source>
        <dbReference type="Proteomes" id="UP000482800"/>
    </source>
</evidence>
<dbReference type="EMBL" id="BLPF01000001">
    <property type="protein sequence ID" value="GFJ80119.1"/>
    <property type="molecule type" value="Genomic_DNA"/>
</dbReference>
<keyword evidence="2" id="KW-1185">Reference proteome</keyword>
<dbReference type="AlphaFoldDB" id="A0A6V8KDA0"/>